<evidence type="ECO:0000313" key="2">
    <source>
        <dbReference type="Proteomes" id="UP000828048"/>
    </source>
</evidence>
<evidence type="ECO:0000313" key="1">
    <source>
        <dbReference type="EMBL" id="KAH7846450.1"/>
    </source>
</evidence>
<reference evidence="1 2" key="1">
    <citation type="journal article" date="2021" name="Hortic Res">
        <title>High-quality reference genome and annotation aids understanding of berry development for evergreen blueberry (Vaccinium darrowii).</title>
        <authorList>
            <person name="Yu J."/>
            <person name="Hulse-Kemp A.M."/>
            <person name="Babiker E."/>
            <person name="Staton M."/>
        </authorList>
    </citation>
    <scope>NUCLEOTIDE SEQUENCE [LARGE SCALE GENOMIC DNA]</scope>
    <source>
        <strain evidence="2">cv. NJ 8807/NJ 8810</strain>
        <tissue evidence="1">Young leaf</tissue>
    </source>
</reference>
<keyword evidence="2" id="KW-1185">Reference proteome</keyword>
<sequence>MDIDDGSYSICNKSNLKLGENFSLEGRTKNSNFSLGTQCLLDGKRCLDNVLISKIENSSEIIEGKTNLEDFLSSVEGHKQSCDFSPHYFLPQAFKTTLPVIDRVGLIAAMKTQTIQTKEMIQQLSKKQSQDMTMGVSLFKQKLGHHVVPQSLLLADTKAGTLEPVPLAILDRRLVKFKGKPTTQLLIPWTNFFPEEATWEFYHSFKAKFLLYMHKKGLLFPNASRFPCVVDGAYLYAYTAFNELITLLVFVEMMLVCHLVVAGVARSRVSLPFGIMGSRLICVALYCGVCLVMTVIINIGAAAELTTTILFTRFFFNLEDKSESSPSLARGIRSCYVFEQNHTVALLLHAVSTVVEDEDDMVDELLNICLRTFLKKLNFTLFTAITREAKDFGLGKTMYYVVLVCCGIVWQGCFLGRIGVTFAGSSLLSAIIMAILLPVTEILAVILYKEKFTAEKGVSLALSLWGFVSYFYGELKHSKEKSETETPKIGMPLPISVSSP</sequence>
<gene>
    <name evidence="1" type="ORF">Vadar_014201</name>
</gene>
<name>A0ACB7Y0K0_9ERIC</name>
<dbReference type="EMBL" id="CM037155">
    <property type="protein sequence ID" value="KAH7846450.1"/>
    <property type="molecule type" value="Genomic_DNA"/>
</dbReference>
<proteinExistence type="predicted"/>
<protein>
    <submittedName>
        <fullName evidence="1">Uncharacterized protein</fullName>
    </submittedName>
</protein>
<comment type="caution">
    <text evidence="1">The sequence shown here is derived from an EMBL/GenBank/DDBJ whole genome shotgun (WGS) entry which is preliminary data.</text>
</comment>
<dbReference type="Proteomes" id="UP000828048">
    <property type="component" value="Chromosome 5"/>
</dbReference>
<accession>A0ACB7Y0K0</accession>
<organism evidence="1 2">
    <name type="scientific">Vaccinium darrowii</name>
    <dbReference type="NCBI Taxonomy" id="229202"/>
    <lineage>
        <taxon>Eukaryota</taxon>
        <taxon>Viridiplantae</taxon>
        <taxon>Streptophyta</taxon>
        <taxon>Embryophyta</taxon>
        <taxon>Tracheophyta</taxon>
        <taxon>Spermatophyta</taxon>
        <taxon>Magnoliopsida</taxon>
        <taxon>eudicotyledons</taxon>
        <taxon>Gunneridae</taxon>
        <taxon>Pentapetalae</taxon>
        <taxon>asterids</taxon>
        <taxon>Ericales</taxon>
        <taxon>Ericaceae</taxon>
        <taxon>Vaccinioideae</taxon>
        <taxon>Vaccinieae</taxon>
        <taxon>Vaccinium</taxon>
    </lineage>
</organism>